<dbReference type="GO" id="GO:0008188">
    <property type="term" value="F:neuropeptide receptor activity"/>
    <property type="evidence" value="ECO:0007669"/>
    <property type="project" value="TreeGrafter"/>
</dbReference>
<keyword evidence="3 8" id="KW-1133">Transmembrane helix</keyword>
<dbReference type="InterPro" id="IPR017452">
    <property type="entry name" value="GPCR_Rhodpsn_7TM"/>
</dbReference>
<dbReference type="WBParaSite" id="DME_0000521501-mRNA-1">
    <property type="protein sequence ID" value="DME_0000521501-mRNA-1"/>
    <property type="gene ID" value="DME_0000521501"/>
</dbReference>
<comment type="subcellular location">
    <subcellularLocation>
        <location evidence="1">Membrane</location>
        <topology evidence="1">Multi-pass membrane protein</topology>
    </subcellularLocation>
</comment>
<reference evidence="13" key="1">
    <citation type="submission" date="2017-02" db="UniProtKB">
        <authorList>
            <consortium name="WormBaseParasite"/>
        </authorList>
    </citation>
    <scope>IDENTIFICATION</scope>
</reference>
<evidence type="ECO:0000313" key="11">
    <source>
        <dbReference type="Proteomes" id="UP000038040"/>
    </source>
</evidence>
<name>A0A0N4UD35_DRAME</name>
<dbReference type="InterPro" id="IPR000276">
    <property type="entry name" value="GPCR_Rhodpsn"/>
</dbReference>
<feature type="transmembrane region" description="Helical" evidence="8">
    <location>
        <begin position="91"/>
        <end position="118"/>
    </location>
</feature>
<dbReference type="GO" id="GO:0005886">
    <property type="term" value="C:plasma membrane"/>
    <property type="evidence" value="ECO:0007669"/>
    <property type="project" value="TreeGrafter"/>
</dbReference>
<dbReference type="PANTHER" id="PTHR24238">
    <property type="entry name" value="G-PROTEIN COUPLED RECEPTOR"/>
    <property type="match status" value="1"/>
</dbReference>
<evidence type="ECO:0000313" key="10">
    <source>
        <dbReference type="EMBL" id="VDN59041.1"/>
    </source>
</evidence>
<evidence type="ECO:0000256" key="7">
    <source>
        <dbReference type="ARBA" id="ARBA00023224"/>
    </source>
</evidence>
<keyword evidence="5 8" id="KW-0472">Membrane</keyword>
<feature type="domain" description="G-protein coupled receptors family 1 profile" evidence="9">
    <location>
        <begin position="38"/>
        <end position="121"/>
    </location>
</feature>
<dbReference type="PANTHER" id="PTHR24238:SF77">
    <property type="entry name" value="NEUROPEPTIDE RECEPTOR 22"/>
    <property type="match status" value="1"/>
</dbReference>
<evidence type="ECO:0000256" key="8">
    <source>
        <dbReference type="SAM" id="Phobius"/>
    </source>
</evidence>
<reference evidence="10 12" key="2">
    <citation type="submission" date="2018-11" db="EMBL/GenBank/DDBJ databases">
        <authorList>
            <consortium name="Pathogen Informatics"/>
        </authorList>
    </citation>
    <scope>NUCLEOTIDE SEQUENCE [LARGE SCALE GENOMIC DNA]</scope>
</reference>
<keyword evidence="12" id="KW-1185">Reference proteome</keyword>
<sequence length="121" mass="13886">MNESKRDDSDDDILRLTLTHKAIAIFLYSMMSIIAICGNFLIVLVIVHFPRLRTATNILILNLAIADLMISFLCMPFSYWHVIIFTDQRWIFGSIFCKLLAFLQATAVFLSSWTLVAIRLV</sequence>
<evidence type="ECO:0000256" key="3">
    <source>
        <dbReference type="ARBA" id="ARBA00022989"/>
    </source>
</evidence>
<dbReference type="EMBL" id="UYYG01001175">
    <property type="protein sequence ID" value="VDN59041.1"/>
    <property type="molecule type" value="Genomic_DNA"/>
</dbReference>
<proteinExistence type="predicted"/>
<dbReference type="AlphaFoldDB" id="A0A0N4UD35"/>
<dbReference type="Gene3D" id="1.20.1070.10">
    <property type="entry name" value="Rhodopsin 7-helix transmembrane proteins"/>
    <property type="match status" value="1"/>
</dbReference>
<feature type="transmembrane region" description="Helical" evidence="8">
    <location>
        <begin position="22"/>
        <end position="47"/>
    </location>
</feature>
<accession>A0A0N4UD35</accession>
<dbReference type="SUPFAM" id="SSF81321">
    <property type="entry name" value="Family A G protein-coupled receptor-like"/>
    <property type="match status" value="1"/>
</dbReference>
<organism evidence="11 13">
    <name type="scientific">Dracunculus medinensis</name>
    <name type="common">Guinea worm</name>
    <dbReference type="NCBI Taxonomy" id="318479"/>
    <lineage>
        <taxon>Eukaryota</taxon>
        <taxon>Metazoa</taxon>
        <taxon>Ecdysozoa</taxon>
        <taxon>Nematoda</taxon>
        <taxon>Chromadorea</taxon>
        <taxon>Rhabditida</taxon>
        <taxon>Spirurina</taxon>
        <taxon>Dracunculoidea</taxon>
        <taxon>Dracunculidae</taxon>
        <taxon>Dracunculus</taxon>
    </lineage>
</organism>
<evidence type="ECO:0000259" key="9">
    <source>
        <dbReference type="PROSITE" id="PS50262"/>
    </source>
</evidence>
<evidence type="ECO:0000313" key="13">
    <source>
        <dbReference type="WBParaSite" id="DME_0000521501-mRNA-1"/>
    </source>
</evidence>
<evidence type="ECO:0000256" key="1">
    <source>
        <dbReference type="ARBA" id="ARBA00004141"/>
    </source>
</evidence>
<evidence type="ECO:0000313" key="12">
    <source>
        <dbReference type="Proteomes" id="UP000274756"/>
    </source>
</evidence>
<evidence type="ECO:0000256" key="4">
    <source>
        <dbReference type="ARBA" id="ARBA00023040"/>
    </source>
</evidence>
<keyword evidence="4" id="KW-0297">G-protein coupled receptor</keyword>
<evidence type="ECO:0000256" key="5">
    <source>
        <dbReference type="ARBA" id="ARBA00023136"/>
    </source>
</evidence>
<dbReference type="Pfam" id="PF00001">
    <property type="entry name" value="7tm_1"/>
    <property type="match status" value="1"/>
</dbReference>
<evidence type="ECO:0000256" key="6">
    <source>
        <dbReference type="ARBA" id="ARBA00023170"/>
    </source>
</evidence>
<dbReference type="Proteomes" id="UP000274756">
    <property type="component" value="Unassembled WGS sequence"/>
</dbReference>
<protein>
    <submittedName>
        <fullName evidence="13">G_PROTEIN_RECEP_F1_2 domain-containing protein</fullName>
    </submittedName>
</protein>
<dbReference type="Proteomes" id="UP000038040">
    <property type="component" value="Unplaced"/>
</dbReference>
<dbReference type="STRING" id="318479.A0A0N4UD35"/>
<dbReference type="OrthoDB" id="9445642at2759"/>
<feature type="transmembrane region" description="Helical" evidence="8">
    <location>
        <begin position="59"/>
        <end position="79"/>
    </location>
</feature>
<gene>
    <name evidence="10" type="ORF">DME_LOCUS9014</name>
</gene>
<evidence type="ECO:0000256" key="2">
    <source>
        <dbReference type="ARBA" id="ARBA00022692"/>
    </source>
</evidence>
<keyword evidence="7" id="KW-0807">Transducer</keyword>
<dbReference type="PROSITE" id="PS50262">
    <property type="entry name" value="G_PROTEIN_RECEP_F1_2"/>
    <property type="match status" value="1"/>
</dbReference>
<keyword evidence="2 8" id="KW-0812">Transmembrane</keyword>
<keyword evidence="6" id="KW-0675">Receptor</keyword>
<dbReference type="PRINTS" id="PR00237">
    <property type="entry name" value="GPCRRHODOPSN"/>
</dbReference>